<keyword evidence="6 8" id="KW-0342">GTP-binding</keyword>
<dbReference type="PROSITE" id="PS51712">
    <property type="entry name" value="G_ENGA"/>
    <property type="match status" value="2"/>
</dbReference>
<dbReference type="GO" id="GO:0043022">
    <property type="term" value="F:ribosome binding"/>
    <property type="evidence" value="ECO:0007669"/>
    <property type="project" value="TreeGrafter"/>
</dbReference>
<dbReference type="PANTHER" id="PTHR43834">
    <property type="entry name" value="GTPASE DER"/>
    <property type="match status" value="1"/>
</dbReference>
<protein>
    <recommendedName>
        <fullName evidence="2 8">GTPase Der</fullName>
    </recommendedName>
    <alternativeName>
        <fullName evidence="7 8">GTP-binding protein EngA</fullName>
    </alternativeName>
</protein>
<dbReference type="NCBIfam" id="TIGR00231">
    <property type="entry name" value="small_GTP"/>
    <property type="match status" value="2"/>
</dbReference>
<feature type="domain" description="EngA-type G" evidence="11">
    <location>
        <begin position="183"/>
        <end position="356"/>
    </location>
</feature>
<dbReference type="Pfam" id="PF14714">
    <property type="entry name" value="KH_dom-like"/>
    <property type="match status" value="1"/>
</dbReference>
<reference evidence="13" key="1">
    <citation type="submission" date="2016-10" db="EMBL/GenBank/DDBJ databases">
        <authorList>
            <person name="Varghese N."/>
            <person name="Submissions S."/>
        </authorList>
    </citation>
    <scope>NUCLEOTIDE SEQUENCE [LARGE SCALE GENOMIC DNA]</scope>
    <source>
        <strain evidence="13">DSM 5918</strain>
    </source>
</reference>
<evidence type="ECO:0000256" key="3">
    <source>
        <dbReference type="ARBA" id="ARBA00022517"/>
    </source>
</evidence>
<dbReference type="AlphaFoldDB" id="A0A1I3TZN8"/>
<dbReference type="STRING" id="52560.SAMN04488082_106134"/>
<dbReference type="RefSeq" id="WP_092374009.1">
    <property type="nucleotide sequence ID" value="NZ_FORX01000006.1"/>
</dbReference>
<comment type="function">
    <text evidence="8 10">GTPase that plays an essential role in the late steps of ribosome biogenesis.</text>
</comment>
<feature type="domain" description="EngA-type G" evidence="11">
    <location>
        <begin position="6"/>
        <end position="170"/>
    </location>
</feature>
<dbReference type="EMBL" id="FORX01000006">
    <property type="protein sequence ID" value="SFJ75116.1"/>
    <property type="molecule type" value="Genomic_DNA"/>
</dbReference>
<evidence type="ECO:0000256" key="1">
    <source>
        <dbReference type="ARBA" id="ARBA00008279"/>
    </source>
</evidence>
<comment type="similarity">
    <text evidence="1 8 9 10">Belongs to the TRAFAC class TrmE-Era-EngA-EngB-Septin-like GTPase superfamily. EngA (Der) GTPase family.</text>
</comment>
<evidence type="ECO:0000256" key="7">
    <source>
        <dbReference type="ARBA" id="ARBA00032345"/>
    </source>
</evidence>
<keyword evidence="3 8" id="KW-0690">Ribosome biogenesis</keyword>
<evidence type="ECO:0000256" key="4">
    <source>
        <dbReference type="ARBA" id="ARBA00022737"/>
    </source>
</evidence>
<dbReference type="OrthoDB" id="9805918at2"/>
<evidence type="ECO:0000256" key="6">
    <source>
        <dbReference type="ARBA" id="ARBA00023134"/>
    </source>
</evidence>
<accession>A0A1I3TZN8</accession>
<dbReference type="Proteomes" id="UP000198635">
    <property type="component" value="Unassembled WGS sequence"/>
</dbReference>
<evidence type="ECO:0000256" key="9">
    <source>
        <dbReference type="PROSITE-ProRule" id="PRU01049"/>
    </source>
</evidence>
<feature type="binding site" evidence="8">
    <location>
        <begin position="59"/>
        <end position="63"/>
    </location>
    <ligand>
        <name>GTP</name>
        <dbReference type="ChEBI" id="CHEBI:37565"/>
        <label>1</label>
    </ligand>
</feature>
<dbReference type="InterPro" id="IPR005225">
    <property type="entry name" value="Small_GTP-bd"/>
</dbReference>
<dbReference type="InterPro" id="IPR016484">
    <property type="entry name" value="GTPase_Der"/>
</dbReference>
<dbReference type="InterPro" id="IPR027417">
    <property type="entry name" value="P-loop_NTPase"/>
</dbReference>
<keyword evidence="5 8" id="KW-0547">Nucleotide-binding</keyword>
<evidence type="ECO:0000256" key="2">
    <source>
        <dbReference type="ARBA" id="ARBA00020953"/>
    </source>
</evidence>
<evidence type="ECO:0000313" key="12">
    <source>
        <dbReference type="EMBL" id="SFJ75116.1"/>
    </source>
</evidence>
<evidence type="ECO:0000256" key="8">
    <source>
        <dbReference type="HAMAP-Rule" id="MF_00195"/>
    </source>
</evidence>
<dbReference type="PIRSF" id="PIRSF006485">
    <property type="entry name" value="GTP-binding_EngA"/>
    <property type="match status" value="1"/>
</dbReference>
<dbReference type="HAMAP" id="MF_00195">
    <property type="entry name" value="GTPase_Der"/>
    <property type="match status" value="1"/>
</dbReference>
<feature type="binding site" evidence="8">
    <location>
        <begin position="12"/>
        <end position="19"/>
    </location>
    <ligand>
        <name>GTP</name>
        <dbReference type="ChEBI" id="CHEBI:37565"/>
        <label>1</label>
    </ligand>
</feature>
<dbReference type="FunFam" id="3.30.300.20:FF:000004">
    <property type="entry name" value="GTPase Der"/>
    <property type="match status" value="1"/>
</dbReference>
<organism evidence="12 13">
    <name type="scientific">Desulfomicrobium apsheronum</name>
    <dbReference type="NCBI Taxonomy" id="52560"/>
    <lineage>
        <taxon>Bacteria</taxon>
        <taxon>Pseudomonadati</taxon>
        <taxon>Thermodesulfobacteriota</taxon>
        <taxon>Desulfovibrionia</taxon>
        <taxon>Desulfovibrionales</taxon>
        <taxon>Desulfomicrobiaceae</taxon>
        <taxon>Desulfomicrobium</taxon>
    </lineage>
</organism>
<feature type="binding site" evidence="8">
    <location>
        <begin position="236"/>
        <end position="240"/>
    </location>
    <ligand>
        <name>GTP</name>
        <dbReference type="ChEBI" id="CHEBI:37565"/>
        <label>2</label>
    </ligand>
</feature>
<gene>
    <name evidence="8" type="primary">der</name>
    <name evidence="12" type="ORF">SAMN04488082_106134</name>
</gene>
<feature type="binding site" evidence="8">
    <location>
        <begin position="301"/>
        <end position="304"/>
    </location>
    <ligand>
        <name>GTP</name>
        <dbReference type="ChEBI" id="CHEBI:37565"/>
        <label>2</label>
    </ligand>
</feature>
<dbReference type="InterPro" id="IPR015946">
    <property type="entry name" value="KH_dom-like_a/b"/>
</dbReference>
<feature type="binding site" evidence="8">
    <location>
        <begin position="122"/>
        <end position="125"/>
    </location>
    <ligand>
        <name>GTP</name>
        <dbReference type="ChEBI" id="CHEBI:37565"/>
        <label>1</label>
    </ligand>
</feature>
<dbReference type="PANTHER" id="PTHR43834:SF6">
    <property type="entry name" value="GTPASE DER"/>
    <property type="match status" value="1"/>
</dbReference>
<dbReference type="GO" id="GO:0005525">
    <property type="term" value="F:GTP binding"/>
    <property type="evidence" value="ECO:0007669"/>
    <property type="project" value="UniProtKB-UniRule"/>
</dbReference>
<feature type="binding site" evidence="8">
    <location>
        <begin position="189"/>
        <end position="196"/>
    </location>
    <ligand>
        <name>GTP</name>
        <dbReference type="ChEBI" id="CHEBI:37565"/>
        <label>2</label>
    </ligand>
</feature>
<dbReference type="CDD" id="cd01895">
    <property type="entry name" value="EngA2"/>
    <property type="match status" value="1"/>
</dbReference>
<dbReference type="InterPro" id="IPR032859">
    <property type="entry name" value="KH_dom-like"/>
</dbReference>
<name>A0A1I3TZN8_9BACT</name>
<dbReference type="Pfam" id="PF01926">
    <property type="entry name" value="MMR_HSR1"/>
    <property type="match status" value="2"/>
</dbReference>
<dbReference type="Gene3D" id="3.30.300.20">
    <property type="match status" value="1"/>
</dbReference>
<dbReference type="NCBIfam" id="TIGR03594">
    <property type="entry name" value="GTPase_EngA"/>
    <property type="match status" value="1"/>
</dbReference>
<proteinExistence type="inferred from homology"/>
<keyword evidence="13" id="KW-1185">Reference proteome</keyword>
<dbReference type="InterPro" id="IPR006073">
    <property type="entry name" value="GTP-bd"/>
</dbReference>
<evidence type="ECO:0000256" key="5">
    <source>
        <dbReference type="ARBA" id="ARBA00022741"/>
    </source>
</evidence>
<keyword evidence="4 10" id="KW-0677">Repeat</keyword>
<sequence length="447" mass="49581">MNQFLPMVALIGRPNVGKSTLFNRLIKRRVSITHDMAGVTRDSIFSEVRGETRSYMLVDTGGLVPDSSDEIEISIFEQAREAMAGADLILFIVDGRTGLHPQDEQVGQYLRQSGKEVRVIVNKVDGPEQEETMAADFYGLGFPLDCVSASHGFGMGDLREMIEEVLPKVDAQELEGGHVQGGLKVALLGRPNAGKSSTINALLGQKRLMVSAEAGTTRDCVDVTVQRGGKTYTFVDTAGVRRKSKVTDSLEYFSVVHSMQAAKQADVVVLVLDIMDGVVGQDKRLLSFLDTEKIPFVIVVNKIDLLTKDQLAKTKKDLVDEFAFCAHVPVLYSSSVSMAGLGGLLPLIEKLWEQCGQRVTTGELNRLVKMVTERHQPPVMGGRRGKIYYMTQADSRPPTFVFFVNDAKLFHGSYVRYLENQLRKVFRMDKTPIRMVFRSSHDNEKGK</sequence>
<comment type="subunit">
    <text evidence="8">Associates with the 50S ribosomal subunit.</text>
</comment>
<dbReference type="GO" id="GO:0042254">
    <property type="term" value="P:ribosome biogenesis"/>
    <property type="evidence" value="ECO:0007669"/>
    <property type="project" value="UniProtKB-KW"/>
</dbReference>
<dbReference type="Gene3D" id="3.40.50.300">
    <property type="entry name" value="P-loop containing nucleotide triphosphate hydrolases"/>
    <property type="match status" value="2"/>
</dbReference>
<dbReference type="PRINTS" id="PR00326">
    <property type="entry name" value="GTP1OBG"/>
</dbReference>
<evidence type="ECO:0000259" key="11">
    <source>
        <dbReference type="PROSITE" id="PS51712"/>
    </source>
</evidence>
<evidence type="ECO:0000256" key="10">
    <source>
        <dbReference type="RuleBase" id="RU004481"/>
    </source>
</evidence>
<dbReference type="CDD" id="cd01894">
    <property type="entry name" value="EngA1"/>
    <property type="match status" value="1"/>
</dbReference>
<dbReference type="SUPFAM" id="SSF52540">
    <property type="entry name" value="P-loop containing nucleoside triphosphate hydrolases"/>
    <property type="match status" value="2"/>
</dbReference>
<evidence type="ECO:0000313" key="13">
    <source>
        <dbReference type="Proteomes" id="UP000198635"/>
    </source>
</evidence>
<dbReference type="InterPro" id="IPR031166">
    <property type="entry name" value="G_ENGA"/>
</dbReference>